<evidence type="ECO:0000259" key="3">
    <source>
        <dbReference type="Pfam" id="PF00535"/>
    </source>
</evidence>
<comment type="caution">
    <text evidence="4">The sequence shown here is derived from an EMBL/GenBank/DDBJ whole genome shotgun (WGS) entry which is preliminary data.</text>
</comment>
<keyword evidence="2" id="KW-1133">Transmembrane helix</keyword>
<keyword evidence="2" id="KW-0812">Transmembrane</keyword>
<proteinExistence type="predicted"/>
<dbReference type="InterPro" id="IPR001173">
    <property type="entry name" value="Glyco_trans_2-like"/>
</dbReference>
<accession>A0ABD5QYU9</accession>
<reference evidence="4 5" key="1">
    <citation type="journal article" date="2019" name="Int. J. Syst. Evol. Microbiol.">
        <title>The Global Catalogue of Microorganisms (GCM) 10K type strain sequencing project: providing services to taxonomists for standard genome sequencing and annotation.</title>
        <authorList>
            <consortium name="The Broad Institute Genomics Platform"/>
            <consortium name="The Broad Institute Genome Sequencing Center for Infectious Disease"/>
            <person name="Wu L."/>
            <person name="Ma J."/>
        </authorList>
    </citation>
    <scope>NUCLEOTIDE SEQUENCE [LARGE SCALE GENOMIC DNA]</scope>
    <source>
        <strain evidence="4 5">CGMCC 1.12124</strain>
    </source>
</reference>
<dbReference type="CDD" id="cd04179">
    <property type="entry name" value="DPM_DPG-synthase_like"/>
    <property type="match status" value="1"/>
</dbReference>
<organism evidence="4 5">
    <name type="scientific">Halorubrum rubrum</name>
    <dbReference type="NCBI Taxonomy" id="1126240"/>
    <lineage>
        <taxon>Archaea</taxon>
        <taxon>Methanobacteriati</taxon>
        <taxon>Methanobacteriota</taxon>
        <taxon>Stenosarchaea group</taxon>
        <taxon>Halobacteria</taxon>
        <taxon>Halobacteriales</taxon>
        <taxon>Haloferacaceae</taxon>
        <taxon>Halorubrum</taxon>
    </lineage>
</organism>
<dbReference type="Pfam" id="PF00535">
    <property type="entry name" value="Glycos_transf_2"/>
    <property type="match status" value="2"/>
</dbReference>
<evidence type="ECO:0000256" key="1">
    <source>
        <dbReference type="SAM" id="MobiDB-lite"/>
    </source>
</evidence>
<dbReference type="Gene3D" id="3.90.550.10">
    <property type="entry name" value="Spore Coat Polysaccharide Biosynthesis Protein SpsA, Chain A"/>
    <property type="match status" value="1"/>
</dbReference>
<name>A0ABD5QYU9_9EURY</name>
<gene>
    <name evidence="4" type="ORF">ACFPM1_03505</name>
</gene>
<dbReference type="InterPro" id="IPR029044">
    <property type="entry name" value="Nucleotide-diphossugar_trans"/>
</dbReference>
<dbReference type="RefSeq" id="WP_256412353.1">
    <property type="nucleotide sequence ID" value="NZ_JANHDM010000009.1"/>
</dbReference>
<dbReference type="InterPro" id="IPR050256">
    <property type="entry name" value="Glycosyltransferase_2"/>
</dbReference>
<feature type="domain" description="Glycosyltransferase 2-like" evidence="3">
    <location>
        <begin position="92"/>
        <end position="208"/>
    </location>
</feature>
<feature type="domain" description="Glycosyltransferase 2-like" evidence="3">
    <location>
        <begin position="9"/>
        <end position="54"/>
    </location>
</feature>
<dbReference type="Proteomes" id="UP001596118">
    <property type="component" value="Unassembled WGS sequence"/>
</dbReference>
<protein>
    <submittedName>
        <fullName evidence="4">Glycosyltransferase family 2 protein</fullName>
    </submittedName>
</protein>
<dbReference type="AlphaFoldDB" id="A0ABD5QYU9"/>
<sequence length="388" mass="42116">MYDGHTVGVVVPAYNEAGHVGDVIETIPAYVDRVYVVDDASTDDTWAEIREHARRINGSSVGSTSDDASPIRPEAGGFVVEAEVGTDGGVTPRILPIRHETNRGAGAAVKTGYAHALADDIDVVAVMDGDGQMDPDHLDRIIDPVIAGDATYAKGNRLRSGRDYEQMSRWRLFGNGILTFLTRISSGYWSLSDPQNGFTAISKEGLRTIRFDRLYDQYGFLNHMLLALNVDRQPIADVPHPAKYADETSGIQYSTFVPTLSILLARNFLERLVRSYFVRRFHPLIVCYVLGVLTLLTGVVGGAYAVATPAVDVFLGGMTSITVGVLGGLLLTLGAWFDVSDNEGLVRDVERPVTDPSDAGQRGRDAPGSVPDPIRDGGTIERPDLERR</sequence>
<feature type="compositionally biased region" description="Basic and acidic residues" evidence="1">
    <location>
        <begin position="373"/>
        <end position="388"/>
    </location>
</feature>
<feature type="transmembrane region" description="Helical" evidence="2">
    <location>
        <begin position="313"/>
        <end position="337"/>
    </location>
</feature>
<dbReference type="PANTHER" id="PTHR48090">
    <property type="entry name" value="UNDECAPRENYL-PHOSPHATE 4-DEOXY-4-FORMAMIDO-L-ARABINOSE TRANSFERASE-RELATED"/>
    <property type="match status" value="1"/>
</dbReference>
<feature type="transmembrane region" description="Helical" evidence="2">
    <location>
        <begin position="281"/>
        <end position="307"/>
    </location>
</feature>
<evidence type="ECO:0000256" key="2">
    <source>
        <dbReference type="SAM" id="Phobius"/>
    </source>
</evidence>
<keyword evidence="5" id="KW-1185">Reference proteome</keyword>
<feature type="region of interest" description="Disordered" evidence="1">
    <location>
        <begin position="348"/>
        <end position="388"/>
    </location>
</feature>
<keyword evidence="2" id="KW-0472">Membrane</keyword>
<dbReference type="PANTHER" id="PTHR48090:SF6">
    <property type="entry name" value="SLR5056 PROTEIN"/>
    <property type="match status" value="1"/>
</dbReference>
<evidence type="ECO:0000313" key="5">
    <source>
        <dbReference type="Proteomes" id="UP001596118"/>
    </source>
</evidence>
<dbReference type="SUPFAM" id="SSF53448">
    <property type="entry name" value="Nucleotide-diphospho-sugar transferases"/>
    <property type="match status" value="1"/>
</dbReference>
<dbReference type="EMBL" id="JBHSKY010000003">
    <property type="protein sequence ID" value="MFC5277836.1"/>
    <property type="molecule type" value="Genomic_DNA"/>
</dbReference>
<evidence type="ECO:0000313" key="4">
    <source>
        <dbReference type="EMBL" id="MFC5277836.1"/>
    </source>
</evidence>